<dbReference type="AlphaFoldDB" id="A0A0W0FL30"/>
<evidence type="ECO:0000256" key="2">
    <source>
        <dbReference type="ARBA" id="ARBA00022695"/>
    </source>
</evidence>
<dbReference type="InterPro" id="IPR050951">
    <property type="entry name" value="Retrovirus_Pol_polyprotein"/>
</dbReference>
<keyword evidence="2" id="KW-0548">Nucleotidyltransferase</keyword>
<accession>A0A0W0FL30</accession>
<dbReference type="FunFam" id="3.30.70.270:FF:000020">
    <property type="entry name" value="Transposon Tf2-6 polyprotein-like Protein"/>
    <property type="match status" value="1"/>
</dbReference>
<dbReference type="Gene3D" id="3.10.20.370">
    <property type="match status" value="1"/>
</dbReference>
<keyword evidence="6" id="KW-0695">RNA-directed DNA polymerase</keyword>
<dbReference type="Pfam" id="PF17917">
    <property type="entry name" value="RT_RNaseH"/>
    <property type="match status" value="1"/>
</dbReference>
<dbReference type="GO" id="GO:0004519">
    <property type="term" value="F:endonuclease activity"/>
    <property type="evidence" value="ECO:0007669"/>
    <property type="project" value="UniProtKB-KW"/>
</dbReference>
<dbReference type="GO" id="GO:0016787">
    <property type="term" value="F:hydrolase activity"/>
    <property type="evidence" value="ECO:0007669"/>
    <property type="project" value="UniProtKB-KW"/>
</dbReference>
<dbReference type="EMBL" id="LATX01001870">
    <property type="protein sequence ID" value="KTB37046.1"/>
    <property type="molecule type" value="Genomic_DNA"/>
</dbReference>
<dbReference type="InterPro" id="IPR043502">
    <property type="entry name" value="DNA/RNA_pol_sf"/>
</dbReference>
<sequence>MDDILFFSKDQVEHWEQTKRLMHQIRKHDLYFKLKKCEFDVTEVIFLGMVIQPSQVAMDPVKLVGIAEWEPPRMVKGVYAFLGFGNFYWKFIGKYVQLARPLNDLMKKAQKFKWTEACQVAFNLLKKKFLSEPILLMPNMDKLFIIEVDTSKWAMGAVLQQQGTDSEWHPCGYLLKSLSPTERNYKIYDWELLAIVRALTEWQHYLIGGKYKVVILSDHKNLTYFQMAQKLNRRQARWSLFLSEFDLTLIHVPGKSLTQADALSQWSNECEDEDTDNENVILLPERLFVKGINLKMKAEIVERLGPDDFHKLALEQLLHQGVLPIKSALSDWRIDNRLFFFKEQIYVLNDTEL</sequence>
<proteinExistence type="predicted"/>
<evidence type="ECO:0000256" key="5">
    <source>
        <dbReference type="ARBA" id="ARBA00022801"/>
    </source>
</evidence>
<evidence type="ECO:0000313" key="9">
    <source>
        <dbReference type="Proteomes" id="UP000054988"/>
    </source>
</evidence>
<keyword evidence="1" id="KW-0808">Transferase</keyword>
<name>A0A0W0FL30_MONRR</name>
<dbReference type="GO" id="GO:0003964">
    <property type="term" value="F:RNA-directed DNA polymerase activity"/>
    <property type="evidence" value="ECO:0007669"/>
    <property type="project" value="UniProtKB-KW"/>
</dbReference>
<dbReference type="Gene3D" id="3.30.70.270">
    <property type="match status" value="2"/>
</dbReference>
<evidence type="ECO:0000259" key="7">
    <source>
        <dbReference type="PROSITE" id="PS50878"/>
    </source>
</evidence>
<keyword evidence="4" id="KW-0255">Endonuclease</keyword>
<protein>
    <recommendedName>
        <fullName evidence="7">Reverse transcriptase domain-containing protein</fullName>
    </recommendedName>
</protein>
<dbReference type="InterPro" id="IPR000477">
    <property type="entry name" value="RT_dom"/>
</dbReference>
<evidence type="ECO:0000256" key="4">
    <source>
        <dbReference type="ARBA" id="ARBA00022759"/>
    </source>
</evidence>
<feature type="domain" description="Reverse transcriptase" evidence="7">
    <location>
        <begin position="1"/>
        <end position="51"/>
    </location>
</feature>
<dbReference type="SUPFAM" id="SSF56672">
    <property type="entry name" value="DNA/RNA polymerases"/>
    <property type="match status" value="1"/>
</dbReference>
<evidence type="ECO:0000256" key="1">
    <source>
        <dbReference type="ARBA" id="ARBA00022679"/>
    </source>
</evidence>
<keyword evidence="5" id="KW-0378">Hydrolase</keyword>
<dbReference type="CDD" id="cd09274">
    <property type="entry name" value="RNase_HI_RT_Ty3"/>
    <property type="match status" value="1"/>
</dbReference>
<organism evidence="8 9">
    <name type="scientific">Moniliophthora roreri</name>
    <name type="common">Frosty pod rot fungus</name>
    <name type="synonym">Monilia roreri</name>
    <dbReference type="NCBI Taxonomy" id="221103"/>
    <lineage>
        <taxon>Eukaryota</taxon>
        <taxon>Fungi</taxon>
        <taxon>Dikarya</taxon>
        <taxon>Basidiomycota</taxon>
        <taxon>Agaricomycotina</taxon>
        <taxon>Agaricomycetes</taxon>
        <taxon>Agaricomycetidae</taxon>
        <taxon>Agaricales</taxon>
        <taxon>Marasmiineae</taxon>
        <taxon>Marasmiaceae</taxon>
        <taxon>Moniliophthora</taxon>
    </lineage>
</organism>
<comment type="caution">
    <text evidence="8">The sequence shown here is derived from an EMBL/GenBank/DDBJ whole genome shotgun (WGS) entry which is preliminary data.</text>
</comment>
<dbReference type="InterPro" id="IPR041373">
    <property type="entry name" value="RT_RNaseH"/>
</dbReference>
<dbReference type="PANTHER" id="PTHR37984">
    <property type="entry name" value="PROTEIN CBG26694"/>
    <property type="match status" value="1"/>
</dbReference>
<dbReference type="PANTHER" id="PTHR37984:SF5">
    <property type="entry name" value="PROTEIN NYNRIN-LIKE"/>
    <property type="match status" value="1"/>
</dbReference>
<evidence type="ECO:0000256" key="6">
    <source>
        <dbReference type="ARBA" id="ARBA00022918"/>
    </source>
</evidence>
<evidence type="ECO:0000256" key="3">
    <source>
        <dbReference type="ARBA" id="ARBA00022722"/>
    </source>
</evidence>
<evidence type="ECO:0000313" key="8">
    <source>
        <dbReference type="EMBL" id="KTB37046.1"/>
    </source>
</evidence>
<reference evidence="8 9" key="1">
    <citation type="submission" date="2015-12" db="EMBL/GenBank/DDBJ databases">
        <title>Draft genome sequence of Moniliophthora roreri, the causal agent of frosty pod rot of cacao.</title>
        <authorList>
            <person name="Aime M.C."/>
            <person name="Diaz-Valderrama J.R."/>
            <person name="Kijpornyongpan T."/>
            <person name="Phillips-Mora W."/>
        </authorList>
    </citation>
    <scope>NUCLEOTIDE SEQUENCE [LARGE SCALE GENOMIC DNA]</scope>
    <source>
        <strain evidence="8 9">MCA 2952</strain>
    </source>
</reference>
<keyword evidence="3" id="KW-0540">Nuclease</keyword>
<gene>
    <name evidence="8" type="ORF">WG66_10387</name>
</gene>
<dbReference type="PROSITE" id="PS50878">
    <property type="entry name" value="RT_POL"/>
    <property type="match status" value="1"/>
</dbReference>
<dbReference type="Proteomes" id="UP000054988">
    <property type="component" value="Unassembled WGS sequence"/>
</dbReference>
<dbReference type="InterPro" id="IPR043128">
    <property type="entry name" value="Rev_trsase/Diguanyl_cyclase"/>
</dbReference>